<dbReference type="InterPro" id="IPR036786">
    <property type="entry name" value="Ribosome_mat_SBDS_N_sf"/>
</dbReference>
<gene>
    <name evidence="3" type="ORF">MHBO_001796</name>
</gene>
<feature type="domain" description="Ribosome maturation protein SDO1/SBDS N-terminal" evidence="1">
    <location>
        <begin position="7"/>
        <end position="91"/>
    </location>
</feature>
<dbReference type="Proteomes" id="UP001439008">
    <property type="component" value="Unassembled WGS sequence"/>
</dbReference>
<dbReference type="EMBL" id="JBDODL010000503">
    <property type="protein sequence ID" value="MES1920077.1"/>
    <property type="molecule type" value="Genomic_DNA"/>
</dbReference>
<evidence type="ECO:0000313" key="4">
    <source>
        <dbReference type="Proteomes" id="UP001439008"/>
    </source>
</evidence>
<dbReference type="Gene3D" id="3.30.1250.10">
    <property type="entry name" value="Ribosome maturation protein SBDS, N-terminal domain"/>
    <property type="match status" value="1"/>
</dbReference>
<dbReference type="InterPro" id="IPR037188">
    <property type="entry name" value="Sdo1/SBDS_central_sf"/>
</dbReference>
<accession>A0ABV2ALA7</accession>
<evidence type="ECO:0000259" key="1">
    <source>
        <dbReference type="Pfam" id="PF01172"/>
    </source>
</evidence>
<dbReference type="Pfam" id="PF09377">
    <property type="entry name" value="SBDS_domain_II"/>
    <property type="match status" value="1"/>
</dbReference>
<dbReference type="InterPro" id="IPR019783">
    <property type="entry name" value="SDO1/SBDS_N"/>
</dbReference>
<feature type="domain" description="Ribosome maturation protein SDO1/SBDS central" evidence="2">
    <location>
        <begin position="100"/>
        <end position="157"/>
    </location>
</feature>
<dbReference type="PANTHER" id="PTHR10927">
    <property type="entry name" value="RIBOSOME MATURATION PROTEIN SBDS"/>
    <property type="match status" value="1"/>
</dbReference>
<dbReference type="InterPro" id="IPR039100">
    <property type="entry name" value="Sdo1/SBDS-like"/>
</dbReference>
<dbReference type="InterPro" id="IPR018978">
    <property type="entry name" value="SDO1/SBDS_central"/>
</dbReference>
<proteinExistence type="predicted"/>
<keyword evidence="4" id="KW-1185">Reference proteome</keyword>
<protein>
    <submittedName>
        <fullName evidence="3">Uncharacterized protein</fullName>
    </submittedName>
</protein>
<comment type="caution">
    <text evidence="3">The sequence shown here is derived from an EMBL/GenBank/DDBJ whole genome shotgun (WGS) entry which is preliminary data.</text>
</comment>
<reference evidence="3 4" key="1">
    <citation type="journal article" date="2024" name="BMC Biol.">
        <title>Comparative genomics of Ascetosporea gives new insight into the evolutionary basis for animal parasitism in Rhizaria.</title>
        <authorList>
            <person name="Hiltunen Thoren M."/>
            <person name="Onut-Brannstrom I."/>
            <person name="Alfjorden A."/>
            <person name="Peckova H."/>
            <person name="Swords F."/>
            <person name="Hooper C."/>
            <person name="Holzer A.S."/>
            <person name="Bass D."/>
            <person name="Burki F."/>
        </authorList>
    </citation>
    <scope>NUCLEOTIDE SEQUENCE [LARGE SCALE GENOMIC DNA]</scope>
    <source>
        <strain evidence="3">20-A016</strain>
    </source>
</reference>
<dbReference type="PANTHER" id="PTHR10927:SF4">
    <property type="entry name" value="RIBOSOME MATURATION PROTEIN SDO1 HOMOLOG"/>
    <property type="match status" value="1"/>
</dbReference>
<sequence length="243" mass="27967">MPKPKISLVRFKKDGFHFEVPTVPGTVKKYREDRISVTDVIAAENVYTNYNKATRARNQDLESVFGTKNEMDCIKHILKFGIYQETAQEKREETEKNFRNLINLINVNYVDPTSNLPHPPERIRASLQDVKFRFDVSKSSGSQVEKAVAKLRGALTLKKRSTEATLTSFKINSSQHGLSRGMFEHHPFESESFEREVWKCSSRVQVGSFAVRDGQFFIGAKQSDERRLQMDNGVRTYQGRQKI</sequence>
<name>A0ABV2ALA7_9EUKA</name>
<dbReference type="SUPFAM" id="SSF89895">
    <property type="entry name" value="FYSH domain"/>
    <property type="match status" value="1"/>
</dbReference>
<dbReference type="Pfam" id="PF01172">
    <property type="entry name" value="SBDS_N"/>
    <property type="match status" value="1"/>
</dbReference>
<organism evidence="3 4">
    <name type="scientific">Bonamia ostreae</name>
    <dbReference type="NCBI Taxonomy" id="126728"/>
    <lineage>
        <taxon>Eukaryota</taxon>
        <taxon>Sar</taxon>
        <taxon>Rhizaria</taxon>
        <taxon>Endomyxa</taxon>
        <taxon>Ascetosporea</taxon>
        <taxon>Haplosporida</taxon>
        <taxon>Bonamia</taxon>
    </lineage>
</organism>
<evidence type="ECO:0000259" key="2">
    <source>
        <dbReference type="Pfam" id="PF09377"/>
    </source>
</evidence>
<evidence type="ECO:0000313" key="3">
    <source>
        <dbReference type="EMBL" id="MES1920077.1"/>
    </source>
</evidence>
<dbReference type="SUPFAM" id="SSF109728">
    <property type="entry name" value="Hypothetical protein AF0491, middle domain"/>
    <property type="match status" value="1"/>
</dbReference>
<dbReference type="Gene3D" id="1.10.10.900">
    <property type="entry name" value="SBDS protein C-terminal domain, subdomain 1"/>
    <property type="match status" value="1"/>
</dbReference>